<gene>
    <name evidence="2" type="ORF">QCA50_011141</name>
</gene>
<evidence type="ECO:0000256" key="1">
    <source>
        <dbReference type="SAM" id="MobiDB-lite"/>
    </source>
</evidence>
<protein>
    <recommendedName>
        <fullName evidence="4">C2H2-type domain-containing protein</fullName>
    </recommendedName>
</protein>
<organism evidence="2 3">
    <name type="scientific">Cerrena zonata</name>
    <dbReference type="NCBI Taxonomy" id="2478898"/>
    <lineage>
        <taxon>Eukaryota</taxon>
        <taxon>Fungi</taxon>
        <taxon>Dikarya</taxon>
        <taxon>Basidiomycota</taxon>
        <taxon>Agaricomycotina</taxon>
        <taxon>Agaricomycetes</taxon>
        <taxon>Polyporales</taxon>
        <taxon>Cerrenaceae</taxon>
        <taxon>Cerrena</taxon>
    </lineage>
</organism>
<dbReference type="AlphaFoldDB" id="A0AAW0G9T4"/>
<reference evidence="2 3" key="1">
    <citation type="submission" date="2022-09" db="EMBL/GenBank/DDBJ databases">
        <authorList>
            <person name="Palmer J.M."/>
        </authorList>
    </citation>
    <scope>NUCLEOTIDE SEQUENCE [LARGE SCALE GENOMIC DNA]</scope>
    <source>
        <strain evidence="2 3">DSM 7382</strain>
    </source>
</reference>
<evidence type="ECO:0000313" key="2">
    <source>
        <dbReference type="EMBL" id="KAK7685795.1"/>
    </source>
</evidence>
<feature type="region of interest" description="Disordered" evidence="1">
    <location>
        <begin position="1"/>
        <end position="71"/>
    </location>
</feature>
<feature type="compositionally biased region" description="Acidic residues" evidence="1">
    <location>
        <begin position="25"/>
        <end position="38"/>
    </location>
</feature>
<name>A0AAW0G9T4_9APHY</name>
<sequence>MPAERSRPPRRQAAIHASTTIASYEDQELSSPEYEDQELSSQEAQGQELPSQEYEDQEPSRPKVNRPKRYIAPFPRFEKRKQESFVCSICEQDTGLDTTKKYVDHLNKCSYEFATRPSIQVTCGHRDNELEFCNKTFNSLHEAQMHFNKHKEQYAEQRMCGELIPNALRPTRMGICGWKGEPASGTQHKHTNHSSYWNPYFRGGRVKMLKEQIAETWTRPKSTRRRRVIENLPPSSSVPVHEYTPVIQFPSTYGLEVMHSSGTHVAPTMKNDIPPSSAIAAPCEPDHIYIGMAAAPPGTFTTSSYGSVLSNYWDMRYPYMGDQAIASSSSSDVIPQSMPFEYPDLSSSMCFTMSMPPYFDDDYFAKLASLDSEFADPTLAIPPAPMIANTLMFPNNEEYPGTGYQTYF</sequence>
<feature type="compositionally biased region" description="Polar residues" evidence="1">
    <location>
        <begin position="39"/>
        <end position="50"/>
    </location>
</feature>
<proteinExistence type="predicted"/>
<dbReference type="Proteomes" id="UP001385951">
    <property type="component" value="Unassembled WGS sequence"/>
</dbReference>
<keyword evidence="3" id="KW-1185">Reference proteome</keyword>
<dbReference type="EMBL" id="JASBNA010000019">
    <property type="protein sequence ID" value="KAK7685795.1"/>
    <property type="molecule type" value="Genomic_DNA"/>
</dbReference>
<evidence type="ECO:0000313" key="3">
    <source>
        <dbReference type="Proteomes" id="UP001385951"/>
    </source>
</evidence>
<comment type="caution">
    <text evidence="2">The sequence shown here is derived from an EMBL/GenBank/DDBJ whole genome shotgun (WGS) entry which is preliminary data.</text>
</comment>
<evidence type="ECO:0008006" key="4">
    <source>
        <dbReference type="Google" id="ProtNLM"/>
    </source>
</evidence>
<accession>A0AAW0G9T4</accession>